<dbReference type="PROSITE" id="PS51039">
    <property type="entry name" value="ZF_AN1"/>
    <property type="match status" value="1"/>
</dbReference>
<dbReference type="PANTHER" id="PTHR43731">
    <property type="entry name" value="RHOMBOID PROTEASE"/>
    <property type="match status" value="1"/>
</dbReference>
<dbReference type="Pfam" id="PF01694">
    <property type="entry name" value="Rhomboid"/>
    <property type="match status" value="1"/>
</dbReference>
<dbReference type="RefSeq" id="WP_049993146.1">
    <property type="nucleotide sequence ID" value="NZ_CP031310.1"/>
</dbReference>
<dbReference type="STRING" id="1457250.GCA_000755225_02286"/>
<sequence>MSTCDECGKQENMPYHCRHCGGTFCSEHRLPENHSCPGLDNWDDPGGVFDSGFDDSVSTSSSSDSESVTAKLGINTGPGSIFSYFRGNMTYVFLGLMWITFFAQQVFLNFVVGTDRLGRPVDLESYRLYESIFILSAEHPEYVWTWFTSIFSHGSLWHIAGNSIWIFFFGRIVEKYIGSRDFTLLFLASGALAGLGQIAIGLIEGTGGGVLGASGAGLAIGGVLVVLNPNLRVFIWGVFPMPMWALVGFYAALSAFGLFGVGLSGVANVAHLVGLGIGIVYGQRVKNRIGTPSTLRFGGGGPGGPGGPGGRRRGPF</sequence>
<dbReference type="InterPro" id="IPR035896">
    <property type="entry name" value="AN1-like_Znf"/>
</dbReference>
<feature type="transmembrane region" description="Helical" evidence="9">
    <location>
        <begin position="209"/>
        <end position="227"/>
    </location>
</feature>
<dbReference type="KEGG" id="hsn:DV733_17010"/>
<evidence type="ECO:0000256" key="8">
    <source>
        <dbReference type="SAM" id="MobiDB-lite"/>
    </source>
</evidence>
<keyword evidence="5" id="KW-0862">Zinc</keyword>
<dbReference type="InterPro" id="IPR035952">
    <property type="entry name" value="Rhomboid-like_sf"/>
</dbReference>
<protein>
    <submittedName>
        <fullName evidence="11">Rhomboid family intramembrane serine protease</fullName>
    </submittedName>
</protein>
<feature type="compositionally biased region" description="Gly residues" evidence="8">
    <location>
        <begin position="297"/>
        <end position="309"/>
    </location>
</feature>
<feature type="transmembrane region" description="Helical" evidence="9">
    <location>
        <begin position="182"/>
        <end position="203"/>
    </location>
</feature>
<dbReference type="GO" id="GO:0006508">
    <property type="term" value="P:proteolysis"/>
    <property type="evidence" value="ECO:0007669"/>
    <property type="project" value="UniProtKB-KW"/>
</dbReference>
<accession>A0A4D6HGA3</accession>
<evidence type="ECO:0000313" key="12">
    <source>
        <dbReference type="Proteomes" id="UP000296706"/>
    </source>
</evidence>
<dbReference type="SUPFAM" id="SSF144091">
    <property type="entry name" value="Rhomboid-like"/>
    <property type="match status" value="1"/>
</dbReference>
<keyword evidence="11" id="KW-0645">Protease</keyword>
<name>A0A4D6HGA3_9EURY</name>
<dbReference type="GO" id="GO:0016020">
    <property type="term" value="C:membrane"/>
    <property type="evidence" value="ECO:0007669"/>
    <property type="project" value="UniProtKB-SubCell"/>
</dbReference>
<evidence type="ECO:0000256" key="7">
    <source>
        <dbReference type="ARBA" id="ARBA00023136"/>
    </source>
</evidence>
<feature type="transmembrane region" description="Helical" evidence="9">
    <location>
        <begin position="234"/>
        <end position="253"/>
    </location>
</feature>
<dbReference type="GO" id="GO:0004252">
    <property type="term" value="F:serine-type endopeptidase activity"/>
    <property type="evidence" value="ECO:0007669"/>
    <property type="project" value="InterPro"/>
</dbReference>
<dbReference type="InterPro" id="IPR022764">
    <property type="entry name" value="Peptidase_S54_rhomboid_dom"/>
</dbReference>
<evidence type="ECO:0000256" key="9">
    <source>
        <dbReference type="SAM" id="Phobius"/>
    </source>
</evidence>
<evidence type="ECO:0000313" key="11">
    <source>
        <dbReference type="EMBL" id="QCC52830.1"/>
    </source>
</evidence>
<feature type="domain" description="AN1-type" evidence="10">
    <location>
        <begin position="1"/>
        <end position="44"/>
    </location>
</feature>
<dbReference type="EMBL" id="CP031310">
    <property type="protein sequence ID" value="QCC52830.1"/>
    <property type="molecule type" value="Genomic_DNA"/>
</dbReference>
<dbReference type="PANTHER" id="PTHR43731:SF26">
    <property type="entry name" value="RHOMBOID-LIKE PROTEIN 10, CHLOROPLASTIC"/>
    <property type="match status" value="1"/>
</dbReference>
<dbReference type="InterPro" id="IPR000058">
    <property type="entry name" value="Znf_AN1"/>
</dbReference>
<dbReference type="GeneID" id="39849595"/>
<keyword evidence="3" id="KW-0479">Metal-binding</keyword>
<feature type="transmembrane region" description="Helical" evidence="9">
    <location>
        <begin position="150"/>
        <end position="170"/>
    </location>
</feature>
<keyword evidence="11" id="KW-0378">Hydrolase</keyword>
<proteinExistence type="predicted"/>
<dbReference type="OrthoDB" id="26567at2157"/>
<organism evidence="11 12">
    <name type="scientific">Halapricum salinum</name>
    <dbReference type="NCBI Taxonomy" id="1457250"/>
    <lineage>
        <taxon>Archaea</taxon>
        <taxon>Methanobacteriati</taxon>
        <taxon>Methanobacteriota</taxon>
        <taxon>Stenosarchaea group</taxon>
        <taxon>Halobacteria</taxon>
        <taxon>Halobacteriales</taxon>
        <taxon>Haloarculaceae</taxon>
        <taxon>Halapricum</taxon>
    </lineage>
</organism>
<dbReference type="Gene3D" id="1.20.1540.10">
    <property type="entry name" value="Rhomboid-like"/>
    <property type="match status" value="1"/>
</dbReference>
<evidence type="ECO:0000259" key="10">
    <source>
        <dbReference type="PROSITE" id="PS51039"/>
    </source>
</evidence>
<dbReference type="Proteomes" id="UP000296706">
    <property type="component" value="Chromosome"/>
</dbReference>
<evidence type="ECO:0000256" key="4">
    <source>
        <dbReference type="ARBA" id="ARBA00022771"/>
    </source>
</evidence>
<evidence type="ECO:0000256" key="5">
    <source>
        <dbReference type="ARBA" id="ARBA00022833"/>
    </source>
</evidence>
<dbReference type="SUPFAM" id="SSF118310">
    <property type="entry name" value="AN1-like Zinc finger"/>
    <property type="match status" value="1"/>
</dbReference>
<evidence type="ECO:0000256" key="6">
    <source>
        <dbReference type="ARBA" id="ARBA00022989"/>
    </source>
</evidence>
<dbReference type="SMART" id="SM00154">
    <property type="entry name" value="ZnF_AN1"/>
    <property type="match status" value="1"/>
</dbReference>
<dbReference type="Pfam" id="PF01428">
    <property type="entry name" value="zf-AN1"/>
    <property type="match status" value="1"/>
</dbReference>
<dbReference type="Gene3D" id="4.10.1110.10">
    <property type="entry name" value="AN1-like Zinc finger"/>
    <property type="match status" value="1"/>
</dbReference>
<evidence type="ECO:0000256" key="1">
    <source>
        <dbReference type="ARBA" id="ARBA00004141"/>
    </source>
</evidence>
<reference evidence="11 12" key="1">
    <citation type="journal article" date="2019" name="Nat. Commun.">
        <title>A new type of DNA phosphorothioation-based antiviral system in archaea.</title>
        <authorList>
            <person name="Xiong L."/>
            <person name="Liu S."/>
            <person name="Chen S."/>
            <person name="Xiao Y."/>
            <person name="Zhu B."/>
            <person name="Gao Y."/>
            <person name="Zhang Y."/>
            <person name="Chen B."/>
            <person name="Luo J."/>
            <person name="Deng Z."/>
            <person name="Chen X."/>
            <person name="Wang L."/>
            <person name="Chen S."/>
        </authorList>
    </citation>
    <scope>NUCLEOTIDE SEQUENCE [LARGE SCALE GENOMIC DNA]</scope>
    <source>
        <strain evidence="11 12">CBA1105</strain>
    </source>
</reference>
<evidence type="ECO:0000256" key="2">
    <source>
        <dbReference type="ARBA" id="ARBA00022692"/>
    </source>
</evidence>
<gene>
    <name evidence="11" type="ORF">DV733_17010</name>
</gene>
<keyword evidence="2 9" id="KW-0812">Transmembrane</keyword>
<dbReference type="GO" id="GO:0008270">
    <property type="term" value="F:zinc ion binding"/>
    <property type="evidence" value="ECO:0007669"/>
    <property type="project" value="UniProtKB-KW"/>
</dbReference>
<comment type="subcellular location">
    <subcellularLocation>
        <location evidence="1">Membrane</location>
        <topology evidence="1">Multi-pass membrane protein</topology>
    </subcellularLocation>
</comment>
<keyword evidence="7 9" id="KW-0472">Membrane</keyword>
<evidence type="ECO:0000256" key="3">
    <source>
        <dbReference type="ARBA" id="ARBA00022723"/>
    </source>
</evidence>
<keyword evidence="6 9" id="KW-1133">Transmembrane helix</keyword>
<feature type="transmembrane region" description="Helical" evidence="9">
    <location>
        <begin position="259"/>
        <end position="281"/>
    </location>
</feature>
<dbReference type="InterPro" id="IPR050925">
    <property type="entry name" value="Rhomboid_protease_S54"/>
</dbReference>
<keyword evidence="12" id="KW-1185">Reference proteome</keyword>
<feature type="region of interest" description="Disordered" evidence="8">
    <location>
        <begin position="292"/>
        <end position="316"/>
    </location>
</feature>
<dbReference type="AlphaFoldDB" id="A0A4D6HGA3"/>
<feature type="transmembrane region" description="Helical" evidence="9">
    <location>
        <begin position="91"/>
        <end position="112"/>
    </location>
</feature>
<keyword evidence="4" id="KW-0863">Zinc-finger</keyword>